<feature type="transmembrane region" description="Helical" evidence="1">
    <location>
        <begin position="249"/>
        <end position="270"/>
    </location>
</feature>
<feature type="transmembrane region" description="Helical" evidence="1">
    <location>
        <begin position="185"/>
        <end position="206"/>
    </location>
</feature>
<feature type="transmembrane region" description="Helical" evidence="1">
    <location>
        <begin position="155"/>
        <end position="173"/>
    </location>
</feature>
<dbReference type="Proteomes" id="UP001596283">
    <property type="component" value="Unassembled WGS sequence"/>
</dbReference>
<comment type="caution">
    <text evidence="2">The sequence shown here is derived from an EMBL/GenBank/DDBJ whole genome shotgun (WGS) entry which is preliminary data.</text>
</comment>
<evidence type="ECO:0000256" key="1">
    <source>
        <dbReference type="SAM" id="Phobius"/>
    </source>
</evidence>
<name>A0ABW1TG45_9LACO</name>
<dbReference type="RefSeq" id="WP_382333205.1">
    <property type="nucleotide sequence ID" value="NZ_JBHSSI010000017.1"/>
</dbReference>
<keyword evidence="1" id="KW-0472">Membrane</keyword>
<feature type="transmembrane region" description="Helical" evidence="1">
    <location>
        <begin position="94"/>
        <end position="116"/>
    </location>
</feature>
<sequence>MAVLAEHTTITEQNTALREQLSPQNQAYWDELVDNLRQQAKFADEAVLQKYLRELLPSLLVAQEAQQTAQQFYGADPATVAAKMGRITRPKPSWLSWDLLVPFLIFTLGTIIPSAILPAVPFQLLLVGLEYVFFVIAMALGIGVSQRVHTQRGQIASWLIIIVALLLAMRVAAQTVPAQGLVYLTRIGGSITLLVFAVVVTGLTWWHHRRHTNSWFPAILGSLWITTLLALLARIPATSGLMVTSAGNLLIALGTILGDLSILIIGWHIWQARQNQTK</sequence>
<proteinExistence type="predicted"/>
<dbReference type="EMBL" id="JBHSSI010000017">
    <property type="protein sequence ID" value="MFC6259733.1"/>
    <property type="molecule type" value="Genomic_DNA"/>
</dbReference>
<gene>
    <name evidence="2" type="ORF">ACFP1C_02105</name>
</gene>
<accession>A0ABW1TG45</accession>
<reference evidence="3" key="1">
    <citation type="journal article" date="2019" name="Int. J. Syst. Evol. Microbiol.">
        <title>The Global Catalogue of Microorganisms (GCM) 10K type strain sequencing project: providing services to taxonomists for standard genome sequencing and annotation.</title>
        <authorList>
            <consortium name="The Broad Institute Genomics Platform"/>
            <consortium name="The Broad Institute Genome Sequencing Center for Infectious Disease"/>
            <person name="Wu L."/>
            <person name="Ma J."/>
        </authorList>
    </citation>
    <scope>NUCLEOTIDE SEQUENCE [LARGE SCALE GENOMIC DNA]</scope>
    <source>
        <strain evidence="3">CCM 8908</strain>
    </source>
</reference>
<evidence type="ECO:0000313" key="2">
    <source>
        <dbReference type="EMBL" id="MFC6259733.1"/>
    </source>
</evidence>
<feature type="transmembrane region" description="Helical" evidence="1">
    <location>
        <begin position="218"/>
        <end position="237"/>
    </location>
</feature>
<keyword evidence="3" id="KW-1185">Reference proteome</keyword>
<evidence type="ECO:0008006" key="4">
    <source>
        <dbReference type="Google" id="ProtNLM"/>
    </source>
</evidence>
<organism evidence="2 3">
    <name type="scientific">Levilactobacillus fujinensis</name>
    <dbReference type="NCBI Taxonomy" id="2486024"/>
    <lineage>
        <taxon>Bacteria</taxon>
        <taxon>Bacillati</taxon>
        <taxon>Bacillota</taxon>
        <taxon>Bacilli</taxon>
        <taxon>Lactobacillales</taxon>
        <taxon>Lactobacillaceae</taxon>
        <taxon>Levilactobacillus</taxon>
    </lineage>
</organism>
<keyword evidence="1" id="KW-0812">Transmembrane</keyword>
<dbReference type="SUPFAM" id="SSF158560">
    <property type="entry name" value="BH3980-like"/>
    <property type="match status" value="1"/>
</dbReference>
<keyword evidence="1" id="KW-1133">Transmembrane helix</keyword>
<evidence type="ECO:0000313" key="3">
    <source>
        <dbReference type="Proteomes" id="UP001596283"/>
    </source>
</evidence>
<feature type="transmembrane region" description="Helical" evidence="1">
    <location>
        <begin position="122"/>
        <end position="143"/>
    </location>
</feature>
<protein>
    <recommendedName>
        <fullName evidence="4">Integral membrane protein</fullName>
    </recommendedName>
</protein>